<evidence type="ECO:0000313" key="6">
    <source>
        <dbReference type="Proteomes" id="UP000255066"/>
    </source>
</evidence>
<keyword evidence="5" id="KW-1185">Reference proteome</keyword>
<reference evidence="3 5" key="1">
    <citation type="submission" date="2015-11" db="EMBL/GenBank/DDBJ databases">
        <title>Genomic analysis of 38 Legionella species identifies large and diverse effector repertoires.</title>
        <authorList>
            <person name="Burstein D."/>
            <person name="Amaro F."/>
            <person name="Zusman T."/>
            <person name="Lifshitz Z."/>
            <person name="Cohen O."/>
            <person name="Gilbert J.A."/>
            <person name="Pupko T."/>
            <person name="Shuman H.A."/>
            <person name="Segal G."/>
        </authorList>
    </citation>
    <scope>NUCLEOTIDE SEQUENCE [LARGE SCALE GENOMIC DNA]</scope>
    <source>
        <strain evidence="3 5">CDC#1407-AL-14</strain>
    </source>
</reference>
<evidence type="ECO:0000313" key="3">
    <source>
        <dbReference type="EMBL" id="KTC68203.1"/>
    </source>
</evidence>
<dbReference type="EMBL" id="LNXT01000048">
    <property type="protein sequence ID" value="KTC68203.1"/>
    <property type="molecule type" value="Genomic_DNA"/>
</dbReference>
<proteinExistence type="predicted"/>
<keyword evidence="1" id="KW-0175">Coiled coil</keyword>
<protein>
    <submittedName>
        <fullName evidence="4">Uncharacterized protein</fullName>
    </submittedName>
</protein>
<feature type="coiled-coil region" evidence="1">
    <location>
        <begin position="117"/>
        <end position="151"/>
    </location>
</feature>
<reference evidence="4 6" key="2">
    <citation type="submission" date="2018-06" db="EMBL/GenBank/DDBJ databases">
        <authorList>
            <consortium name="Pathogen Informatics"/>
            <person name="Doyle S."/>
        </authorList>
    </citation>
    <scope>NUCLEOTIDE SEQUENCE [LARGE SCALE GENOMIC DNA]</scope>
    <source>
        <strain evidence="4 6">NCTC12437</strain>
    </source>
</reference>
<dbReference type="Proteomes" id="UP000054735">
    <property type="component" value="Unassembled WGS sequence"/>
</dbReference>
<accession>A0A378I8G2</accession>
<gene>
    <name evidence="3" type="ORF">Lbir_2805</name>
    <name evidence="4" type="ORF">NCTC12437_00856</name>
</gene>
<dbReference type="Proteomes" id="UP000255066">
    <property type="component" value="Unassembled WGS sequence"/>
</dbReference>
<dbReference type="AlphaFoldDB" id="A0A378I8G2"/>
<evidence type="ECO:0000313" key="5">
    <source>
        <dbReference type="Proteomes" id="UP000054735"/>
    </source>
</evidence>
<evidence type="ECO:0000256" key="2">
    <source>
        <dbReference type="SAM" id="MobiDB-lite"/>
    </source>
</evidence>
<dbReference type="EMBL" id="UGNW01000001">
    <property type="protein sequence ID" value="STX31086.1"/>
    <property type="molecule type" value="Genomic_DNA"/>
</dbReference>
<dbReference type="STRING" id="28083.Lbir_2805"/>
<evidence type="ECO:0000313" key="4">
    <source>
        <dbReference type="EMBL" id="STX31086.1"/>
    </source>
</evidence>
<name>A0A378I8G2_9GAMM</name>
<feature type="region of interest" description="Disordered" evidence="2">
    <location>
        <begin position="265"/>
        <end position="287"/>
    </location>
</feature>
<dbReference type="OrthoDB" id="5650748at2"/>
<sequence>MHVFSEEYKEKADQMIFILKNAREGNFLSLLQLPYSMEEIGFKTEDQRYILFFRVFYHSLPNALKEKFSHGPCTYESLYEAGLNDWTPTPEQKYYFDVPGVHTIACYVKRVENFVKEKQWQNDMAFQQEKIESLKKKREVLIEELKVHQDKFDAEKIADVNEQLKLNQDTLAYHVVQHRLLLEAVETTNLNSVLNSRYIRDQSALQRWVERFNLPTLYQLKAEISNRTGVQPLCLPALKKQVEERIDKLVKESTAALIAQAGGSPIFSKPEVKSSNTSLPGSPSPTW</sequence>
<organism evidence="4 6">
    <name type="scientific">Legionella birminghamensis</name>
    <dbReference type="NCBI Taxonomy" id="28083"/>
    <lineage>
        <taxon>Bacteria</taxon>
        <taxon>Pseudomonadati</taxon>
        <taxon>Pseudomonadota</taxon>
        <taxon>Gammaproteobacteria</taxon>
        <taxon>Legionellales</taxon>
        <taxon>Legionellaceae</taxon>
        <taxon>Legionella</taxon>
    </lineage>
</organism>
<evidence type="ECO:0000256" key="1">
    <source>
        <dbReference type="SAM" id="Coils"/>
    </source>
</evidence>
<dbReference type="RefSeq" id="WP_058524785.1">
    <property type="nucleotide sequence ID" value="NZ_CAAAHV010000004.1"/>
</dbReference>